<evidence type="ECO:0000313" key="4">
    <source>
        <dbReference type="EMBL" id="HAF71573.1"/>
    </source>
</evidence>
<proteinExistence type="predicted"/>
<dbReference type="Pfam" id="PF09449">
    <property type="entry name" value="DUF2020"/>
    <property type="match status" value="1"/>
</dbReference>
<feature type="domain" description="DUF2020" evidence="3">
    <location>
        <begin position="57"/>
        <end position="204"/>
    </location>
</feature>
<gene>
    <name evidence="4" type="ORF">DCL06_00015</name>
</gene>
<accession>A0A3B9QRL2</accession>
<dbReference type="Gene3D" id="3.40.1000.10">
    <property type="entry name" value="Mog1/PsbP, alpha/beta/alpha sandwich"/>
    <property type="match status" value="1"/>
</dbReference>
<sequence length="204" mass="21353">MRRPLPAAVTSAAATACAVLTALVLSACTDSDDSPAVTSDVGITSEQNWPAVNGSELPADTSPDLAGPRDATCPYLDGGVVEELTGERWTGTSLDTRFETPTCVYWSYEEVPQAVVQVRWMTTHQDAVAVVNWAAPVDTTTKALQPEGWSGGRGGTSDSEYGVPGGGAVYSVFKDNIAVTVTTAQDQSVKAQKIAEQTITNLGL</sequence>
<dbReference type="InterPro" id="IPR018567">
    <property type="entry name" value="DUF2020"/>
</dbReference>
<name>A0A3B9QRL2_9CORY</name>
<reference evidence="4 5" key="1">
    <citation type="journal article" date="2018" name="Nat. Biotechnol.">
        <title>A standardized bacterial taxonomy based on genome phylogeny substantially revises the tree of life.</title>
        <authorList>
            <person name="Parks D.H."/>
            <person name="Chuvochina M."/>
            <person name="Waite D.W."/>
            <person name="Rinke C."/>
            <person name="Skarshewski A."/>
            <person name="Chaumeil P.A."/>
            <person name="Hugenholtz P."/>
        </authorList>
    </citation>
    <scope>NUCLEOTIDE SEQUENCE [LARGE SCALE GENOMIC DNA]</scope>
    <source>
        <strain evidence="4">UBA9851</strain>
    </source>
</reference>
<evidence type="ECO:0000313" key="5">
    <source>
        <dbReference type="Proteomes" id="UP000260925"/>
    </source>
</evidence>
<dbReference type="AlphaFoldDB" id="A0A3B9QRL2"/>
<dbReference type="PROSITE" id="PS51257">
    <property type="entry name" value="PROKAR_LIPOPROTEIN"/>
    <property type="match status" value="1"/>
</dbReference>
<protein>
    <submittedName>
        <fullName evidence="4">DUF2020 domain-containing protein</fullName>
    </submittedName>
</protein>
<feature type="compositionally biased region" description="Polar residues" evidence="1">
    <location>
        <begin position="41"/>
        <end position="50"/>
    </location>
</feature>
<dbReference type="SUPFAM" id="SSF55724">
    <property type="entry name" value="Mog1p/PsbP-like"/>
    <property type="match status" value="1"/>
</dbReference>
<feature type="signal peptide" evidence="2">
    <location>
        <begin position="1"/>
        <end position="27"/>
    </location>
</feature>
<organism evidence="4 5">
    <name type="scientific">Corynebacterium variabile</name>
    <dbReference type="NCBI Taxonomy" id="1727"/>
    <lineage>
        <taxon>Bacteria</taxon>
        <taxon>Bacillati</taxon>
        <taxon>Actinomycetota</taxon>
        <taxon>Actinomycetes</taxon>
        <taxon>Mycobacteriales</taxon>
        <taxon>Corynebacteriaceae</taxon>
        <taxon>Corynebacterium</taxon>
    </lineage>
</organism>
<dbReference type="EMBL" id="DMDD01000001">
    <property type="protein sequence ID" value="HAF71573.1"/>
    <property type="molecule type" value="Genomic_DNA"/>
</dbReference>
<feature type="chain" id="PRO_5017568491" evidence="2">
    <location>
        <begin position="28"/>
        <end position="204"/>
    </location>
</feature>
<dbReference type="InterPro" id="IPR016123">
    <property type="entry name" value="Mog1/PsbP_a/b/a-sand"/>
</dbReference>
<keyword evidence="2" id="KW-0732">Signal</keyword>
<dbReference type="Proteomes" id="UP000260925">
    <property type="component" value="Unassembled WGS sequence"/>
</dbReference>
<evidence type="ECO:0000256" key="2">
    <source>
        <dbReference type="SAM" id="SignalP"/>
    </source>
</evidence>
<evidence type="ECO:0000259" key="3">
    <source>
        <dbReference type="Pfam" id="PF09449"/>
    </source>
</evidence>
<evidence type="ECO:0000256" key="1">
    <source>
        <dbReference type="SAM" id="MobiDB-lite"/>
    </source>
</evidence>
<comment type="caution">
    <text evidence="4">The sequence shown here is derived from an EMBL/GenBank/DDBJ whole genome shotgun (WGS) entry which is preliminary data.</text>
</comment>
<feature type="region of interest" description="Disordered" evidence="1">
    <location>
        <begin position="35"/>
        <end position="71"/>
    </location>
</feature>